<keyword evidence="2" id="KW-1185">Reference proteome</keyword>
<dbReference type="Gene3D" id="2.160.20.80">
    <property type="entry name" value="E3 ubiquitin-protein ligase SopA"/>
    <property type="match status" value="1"/>
</dbReference>
<comment type="caution">
    <text evidence="1">The sequence shown here is derived from an EMBL/GenBank/DDBJ whole genome shotgun (WGS) entry which is preliminary data.</text>
</comment>
<dbReference type="RefSeq" id="WP_308805685.1">
    <property type="nucleotide sequence ID" value="NZ_BLAD01000063.1"/>
</dbReference>
<reference evidence="1 2" key="1">
    <citation type="submission" date="2019-10" db="EMBL/GenBank/DDBJ databases">
        <title>Whole genome shotgun sequence of Acrocarpospora corrugata NBRC 13972.</title>
        <authorList>
            <person name="Ichikawa N."/>
            <person name="Kimura A."/>
            <person name="Kitahashi Y."/>
            <person name="Komaki H."/>
            <person name="Oguchi A."/>
        </authorList>
    </citation>
    <scope>NUCLEOTIDE SEQUENCE [LARGE SCALE GENOMIC DNA]</scope>
    <source>
        <strain evidence="1 2">NBRC 13972</strain>
    </source>
</reference>
<dbReference type="InterPro" id="IPR001646">
    <property type="entry name" value="5peptide_repeat"/>
</dbReference>
<dbReference type="EMBL" id="BLAD01000063">
    <property type="protein sequence ID" value="GES02919.1"/>
    <property type="molecule type" value="Genomic_DNA"/>
</dbReference>
<evidence type="ECO:0000313" key="1">
    <source>
        <dbReference type="EMBL" id="GES02919.1"/>
    </source>
</evidence>
<organism evidence="1 2">
    <name type="scientific">Acrocarpospora corrugata</name>
    <dbReference type="NCBI Taxonomy" id="35763"/>
    <lineage>
        <taxon>Bacteria</taxon>
        <taxon>Bacillati</taxon>
        <taxon>Actinomycetota</taxon>
        <taxon>Actinomycetes</taxon>
        <taxon>Streptosporangiales</taxon>
        <taxon>Streptosporangiaceae</taxon>
        <taxon>Acrocarpospora</taxon>
    </lineage>
</organism>
<dbReference type="SUPFAM" id="SSF141571">
    <property type="entry name" value="Pentapeptide repeat-like"/>
    <property type="match status" value="1"/>
</dbReference>
<name>A0A5M3W3Q9_9ACTN</name>
<sequence>MDTFERFTLEPSQEAWRSARVARGELCDQPFPLPAGVSDVIFDRARLVNVDFTGTRLPHFIAHGSEFDGCDFSRAAFENLLMGSTRTGIGGQEWDGATWPQTVFRDCVFRRTRFPAFTFFGNVRFERCIFDRPGLRRQTATAEAEFVDCVFAGPVRSINFWGRPADGDRVVLGRDHNDFTGNDFTAAELDDFSFRHIDLRAPRLPGLPGYALLDRIADRVNSVLPLVGSWPEDKHRQVARSALEFLGDTAHEWNDDQALVSPAMLGRKLPPALREELFDAFRRTSGDTSRG</sequence>
<dbReference type="Pfam" id="PF00805">
    <property type="entry name" value="Pentapeptide"/>
    <property type="match status" value="1"/>
</dbReference>
<protein>
    <recommendedName>
        <fullName evidence="3">Pentapeptide repeat-containing protein</fullName>
    </recommendedName>
</protein>
<evidence type="ECO:0008006" key="3">
    <source>
        <dbReference type="Google" id="ProtNLM"/>
    </source>
</evidence>
<gene>
    <name evidence="1" type="ORF">Acor_49850</name>
</gene>
<dbReference type="Proteomes" id="UP000334990">
    <property type="component" value="Unassembled WGS sequence"/>
</dbReference>
<evidence type="ECO:0000313" key="2">
    <source>
        <dbReference type="Proteomes" id="UP000334990"/>
    </source>
</evidence>
<dbReference type="AlphaFoldDB" id="A0A5M3W3Q9"/>
<proteinExistence type="predicted"/>
<accession>A0A5M3W3Q9</accession>